<comment type="cofactor">
    <cofactor evidence="1">
        <name>Mg(2+)</name>
        <dbReference type="ChEBI" id="CHEBI:18420"/>
    </cofactor>
</comment>
<keyword evidence="6" id="KW-0576">Peroxisome</keyword>
<dbReference type="PANTHER" id="PTHR24096">
    <property type="entry name" value="LONG-CHAIN-FATTY-ACID--COA LIGASE"/>
    <property type="match status" value="1"/>
</dbReference>
<dbReference type="GO" id="GO:0016405">
    <property type="term" value="F:CoA-ligase activity"/>
    <property type="evidence" value="ECO:0007669"/>
    <property type="project" value="TreeGrafter"/>
</dbReference>
<dbReference type="AlphaFoldDB" id="A0A1B0DIR9"/>
<dbReference type="SUPFAM" id="SSF56801">
    <property type="entry name" value="Acetyl-CoA synthetase-like"/>
    <property type="match status" value="1"/>
</dbReference>
<comment type="subcellular location">
    <subcellularLocation>
        <location evidence="2">Peroxisome</location>
    </subcellularLocation>
</comment>
<dbReference type="EMBL" id="AJVK01034517">
    <property type="status" value="NOT_ANNOTATED_CDS"/>
    <property type="molecule type" value="Genomic_DNA"/>
</dbReference>
<evidence type="ECO:0000256" key="1">
    <source>
        <dbReference type="ARBA" id="ARBA00001946"/>
    </source>
</evidence>
<organism evidence="8 9">
    <name type="scientific">Phlebotomus papatasi</name>
    <name type="common">Sandfly</name>
    <dbReference type="NCBI Taxonomy" id="29031"/>
    <lineage>
        <taxon>Eukaryota</taxon>
        <taxon>Metazoa</taxon>
        <taxon>Ecdysozoa</taxon>
        <taxon>Arthropoda</taxon>
        <taxon>Hexapoda</taxon>
        <taxon>Insecta</taxon>
        <taxon>Pterygota</taxon>
        <taxon>Neoptera</taxon>
        <taxon>Endopterygota</taxon>
        <taxon>Diptera</taxon>
        <taxon>Nematocera</taxon>
        <taxon>Psychodoidea</taxon>
        <taxon>Psychodidae</taxon>
        <taxon>Phlebotomus</taxon>
        <taxon>Phlebotomus</taxon>
    </lineage>
</organism>
<reference evidence="8" key="1">
    <citation type="submission" date="2022-08" db="UniProtKB">
        <authorList>
            <consortium name="EnsemblMetazoa"/>
        </authorList>
    </citation>
    <scope>IDENTIFICATION</scope>
    <source>
        <strain evidence="8">Israel</strain>
    </source>
</reference>
<keyword evidence="4" id="KW-0067">ATP-binding</keyword>
<name>A0A1B0DIR9_PHLPP</name>
<evidence type="ECO:0000256" key="3">
    <source>
        <dbReference type="ARBA" id="ARBA00006432"/>
    </source>
</evidence>
<evidence type="ECO:0000256" key="5">
    <source>
        <dbReference type="ARBA" id="ARBA00022842"/>
    </source>
</evidence>
<dbReference type="Proteomes" id="UP000092462">
    <property type="component" value="Unassembled WGS sequence"/>
</dbReference>
<dbReference type="VEuPathDB" id="VectorBase:PPAI008056"/>
<evidence type="ECO:0000256" key="6">
    <source>
        <dbReference type="ARBA" id="ARBA00023140"/>
    </source>
</evidence>
<protein>
    <recommendedName>
        <fullName evidence="7">AMP-dependent synthetase/ligase domain-containing protein</fullName>
    </recommendedName>
</protein>
<dbReference type="Gene3D" id="3.40.50.980">
    <property type="match status" value="1"/>
</dbReference>
<dbReference type="VEuPathDB" id="VectorBase:PPAPM1_012330"/>
<evidence type="ECO:0000259" key="7">
    <source>
        <dbReference type="Pfam" id="PF00501"/>
    </source>
</evidence>
<feature type="domain" description="AMP-dependent synthetase/ligase" evidence="7">
    <location>
        <begin position="11"/>
        <end position="92"/>
    </location>
</feature>
<dbReference type="GO" id="GO:0005777">
    <property type="term" value="C:peroxisome"/>
    <property type="evidence" value="ECO:0007669"/>
    <property type="project" value="UniProtKB-SubCell"/>
</dbReference>
<dbReference type="GO" id="GO:0005524">
    <property type="term" value="F:ATP binding"/>
    <property type="evidence" value="ECO:0007669"/>
    <property type="project" value="UniProtKB-KW"/>
</dbReference>
<evidence type="ECO:0000313" key="9">
    <source>
        <dbReference type="Proteomes" id="UP000092462"/>
    </source>
</evidence>
<dbReference type="Pfam" id="PF00501">
    <property type="entry name" value="AMP-binding"/>
    <property type="match status" value="1"/>
</dbReference>
<dbReference type="PANTHER" id="PTHR24096:SF423">
    <property type="entry name" value="GM05240P"/>
    <property type="match status" value="1"/>
</dbReference>
<keyword evidence="5" id="KW-0460">Magnesium</keyword>
<evidence type="ECO:0000256" key="4">
    <source>
        <dbReference type="ARBA" id="ARBA00022840"/>
    </source>
</evidence>
<evidence type="ECO:0000313" key="8">
    <source>
        <dbReference type="EnsemblMetazoa" id="PPAI008056-PA"/>
    </source>
</evidence>
<sequence>MGDEEKIDGVTGRKFSFGTIKDKALHLAEFFRQVGIKEGDVIGICCENRIEFTITMYGAYFVGATIVAINYLFKDLEMIHIIQLTQPKIIFGSEFAIEKIINT</sequence>
<keyword evidence="4" id="KW-0547">Nucleotide-binding</keyword>
<keyword evidence="9" id="KW-1185">Reference proteome</keyword>
<evidence type="ECO:0000256" key="2">
    <source>
        <dbReference type="ARBA" id="ARBA00004275"/>
    </source>
</evidence>
<dbReference type="EnsemblMetazoa" id="PPAI008056-RA">
    <property type="protein sequence ID" value="PPAI008056-PA"/>
    <property type="gene ID" value="PPAI008056"/>
</dbReference>
<accession>A0A1B0DIR9</accession>
<dbReference type="InterPro" id="IPR000873">
    <property type="entry name" value="AMP-dep_synth/lig_dom"/>
</dbReference>
<comment type="similarity">
    <text evidence="3">Belongs to the ATP-dependent AMP-binding enzyme family.</text>
</comment>
<proteinExistence type="inferred from homology"/>